<dbReference type="GO" id="GO:0042575">
    <property type="term" value="C:DNA polymerase complex"/>
    <property type="evidence" value="ECO:0007669"/>
    <property type="project" value="UniProtKB-ARBA"/>
</dbReference>
<dbReference type="InterPro" id="IPR044925">
    <property type="entry name" value="His-Me_finger_sf"/>
</dbReference>
<accession>A0A6G0TC55</accession>
<evidence type="ECO:0000313" key="4">
    <source>
        <dbReference type="Proteomes" id="UP000475862"/>
    </source>
</evidence>
<dbReference type="PROSITE" id="PS50157">
    <property type="entry name" value="ZINC_FINGER_C2H2_2"/>
    <property type="match status" value="2"/>
</dbReference>
<dbReference type="Gene3D" id="3.40.1800.10">
    <property type="entry name" value="His-Me finger endonucleases"/>
    <property type="match status" value="1"/>
</dbReference>
<dbReference type="SUPFAM" id="SSF54060">
    <property type="entry name" value="His-Me finger endonucleases"/>
    <property type="match status" value="1"/>
</dbReference>
<dbReference type="InterPro" id="IPR038563">
    <property type="entry name" value="Endonuclease_7_sf"/>
</dbReference>
<keyword evidence="1" id="KW-0863">Zinc-finger</keyword>
<evidence type="ECO:0000313" key="3">
    <source>
        <dbReference type="EMBL" id="KAE9529983.1"/>
    </source>
</evidence>
<proteinExistence type="predicted"/>
<evidence type="ECO:0000256" key="1">
    <source>
        <dbReference type="PROSITE-ProRule" id="PRU00042"/>
    </source>
</evidence>
<dbReference type="InterPro" id="IPR013607">
    <property type="entry name" value="Phospholipase_A2-like"/>
</dbReference>
<dbReference type="SUPFAM" id="SSF57667">
    <property type="entry name" value="beta-beta-alpha zinc fingers"/>
    <property type="match status" value="1"/>
</dbReference>
<dbReference type="InterPro" id="IPR043502">
    <property type="entry name" value="DNA/RNA_pol_sf"/>
</dbReference>
<reference evidence="3 4" key="1">
    <citation type="submission" date="2019-08" db="EMBL/GenBank/DDBJ databases">
        <title>The genome of the soybean aphid Biotype 1, its phylome, world population structure and adaptation to the North American continent.</title>
        <authorList>
            <person name="Giordano R."/>
            <person name="Donthu R.K."/>
            <person name="Hernandez A.G."/>
            <person name="Wright C.L."/>
            <person name="Zimin A.V."/>
        </authorList>
    </citation>
    <scope>NUCLEOTIDE SEQUENCE [LARGE SCALE GENOMIC DNA]</scope>
    <source>
        <tissue evidence="3">Whole aphids</tissue>
    </source>
</reference>
<comment type="caution">
    <text evidence="3">The sequence shown here is derived from an EMBL/GenBank/DDBJ whole genome shotgun (WGS) entry which is preliminary data.</text>
</comment>
<dbReference type="SUPFAM" id="SSF56672">
    <property type="entry name" value="DNA/RNA polymerases"/>
    <property type="match status" value="1"/>
</dbReference>
<dbReference type="PANTHER" id="PTHR31511:SF12">
    <property type="entry name" value="RHO TERMINATION FACTOR N-TERMINAL DOMAIN-CONTAINING PROTEIN"/>
    <property type="match status" value="1"/>
</dbReference>
<dbReference type="InterPro" id="IPR012337">
    <property type="entry name" value="RNaseH-like_sf"/>
</dbReference>
<dbReference type="Gene3D" id="3.30.160.60">
    <property type="entry name" value="Classic Zinc Finger"/>
    <property type="match status" value="1"/>
</dbReference>
<dbReference type="Pfam" id="PF00096">
    <property type="entry name" value="zf-C2H2"/>
    <property type="match status" value="1"/>
</dbReference>
<name>A0A6G0TC55_APHGL</name>
<dbReference type="Pfam" id="PF08398">
    <property type="entry name" value="Phospholip_A2_4"/>
    <property type="match status" value="1"/>
</dbReference>
<dbReference type="SUPFAM" id="SSF53098">
    <property type="entry name" value="Ribonuclease H-like"/>
    <property type="match status" value="1"/>
</dbReference>
<sequence length="1487" mass="171072">MFNCDQCQSVFTMKHNLIAHKKTHLGIRFPCTICPTTFKYKSDLNRHQKNLHDIINVPAHRQPAARESVIRYAPPVAPQIQIAPQIFVPDVPAGESHVLTEDDICMFAMDAYEMHDADTESYIIGENGKRVSTVNTVSAARAKKARMDLVKSPGFNEISSSANRKIVWYYAKNINNEIIYSDFLRPLIPELINLLKTHVQHHAIKFNLKLEATYNRPNVPSSSENRAFKTMAVEIFSDSDIRMIVEIAYMKLMKEKDEYSGRGSDFTLESIDGLLLAVYKYTPMGGSSYTELPAYIDRKRATINPQNVDRYCFKWAILARHVAKPPVYRVRKNYRQHEDKYNFDDITFSTPLSDILKFEKNNINVSINVYGLDKKFQPPRKYPTYEVYPLRVADEEKTEHFDLLLVTDGDNSHYTFISKFSRLIRKQKTGHDGRVLSGQEALDQHKLICGTHKPILPKMPKEGECLHFEAWKKTRRHSIVIYVDFETILMKTDKDKGHNTRIIHKHEAMSYGLIVKASDDVPAELLNEYEITKEPVIYRGSESKTDVAKHFIETVTELAIKIEKLLKTNKPIVFTDEQQQSHDTCTACNLCKINFTYENHKVADHCHLSGKYRQTLCNVCNLKLQTPIFVPIFFYNLSNYDAHLIVTELGHDTKAINVISNSEEKYISFSKYVSNTFSMRFIDTFRFMASGLSTLAKNLTTPGLENFRETAKHFVAGDMPLVTRKGVYPYEYTDSWGRLEETSLPRKRDFYSKLTETGIKETEYDHAKEVWDHFGCSTLGKYSDLYLKIDVLLLADVFENFRDVCMRTYNLDAAHYFTAPGLSFDAMLKFTRQKLQLLHDYDMLLMYENGIRGGLVQASKRYAKANNVKTPGYDETKDKSWIIYQDCNNLYGWAMSQYMPYGGFNWVEPNFERILSIFDLRGRQIMLYTIGPYSRLLKTVHRVIQFNQSDWLAEYINLNTEMRKKAKNDFEKDFFKLMNNAIFGKTMQSKRKEMKMELVSCERRLQKLINKCTFKHCSNYNENLNAVVLENKLIRFDKPIYIGFTVLDISKMMMYEYHYDVMRKHYRDKIELMYTDKDSLVYHIKTNDFYADLAANPSLLKRMDTANLPSAHPCYVADRKKSPGFFSDEVDGNIITEFCALRAKSYAFYVYTGENNVGGGEKIKAKGIRSHVVKNHMPLENHRKCLFGEAGVEAYQDNVSIRSFKHKLMTINTKKLTYNSYDDKRVRHMMSRVRKQHNNKGSGLINSVINHLPVELHLPGYRFADPGTKLKERLARSERGINRLDELARAHDIAYENSNSLTDRHRADEILENQTWEVFKSKNTGIKEKAASWLVTTAMKAKRKLGAGYGFKQMVSAAKKSIKNKINEKNITKLVRTCLSAAKKNLKKSKNKKTPRIIPIPKNGGVLPLIPIFAGLSALGALTGGVGNIVKVVNELNSGKNTPIHLGKGLYLTPHKGQSYKIVKGKGLYLAPYKGGSVKKTRKTTKN</sequence>
<feature type="domain" description="C2H2-type" evidence="2">
    <location>
        <begin position="29"/>
        <end position="52"/>
    </location>
</feature>
<dbReference type="InterPro" id="IPR004211">
    <property type="entry name" value="Endonuclease_7"/>
</dbReference>
<dbReference type="GO" id="GO:0008270">
    <property type="term" value="F:zinc ion binding"/>
    <property type="evidence" value="ECO:0007669"/>
    <property type="project" value="UniProtKB-KW"/>
</dbReference>
<keyword evidence="1" id="KW-0479">Metal-binding</keyword>
<dbReference type="OrthoDB" id="414982at2759"/>
<dbReference type="Pfam" id="PF02945">
    <property type="entry name" value="Endonuclease_7"/>
    <property type="match status" value="1"/>
</dbReference>
<evidence type="ECO:0000259" key="2">
    <source>
        <dbReference type="PROSITE" id="PS50157"/>
    </source>
</evidence>
<gene>
    <name evidence="3" type="ORF">AGLY_011445</name>
</gene>
<keyword evidence="4" id="KW-1185">Reference proteome</keyword>
<dbReference type="PROSITE" id="PS00028">
    <property type="entry name" value="ZINC_FINGER_C2H2_1"/>
    <property type="match status" value="2"/>
</dbReference>
<dbReference type="Proteomes" id="UP000475862">
    <property type="component" value="Unassembled WGS sequence"/>
</dbReference>
<protein>
    <recommendedName>
        <fullName evidence="2">C2H2-type domain-containing protein</fullName>
    </recommendedName>
</protein>
<dbReference type="InterPro" id="IPR036236">
    <property type="entry name" value="Znf_C2H2_sf"/>
</dbReference>
<feature type="domain" description="C2H2-type" evidence="2">
    <location>
        <begin position="2"/>
        <end position="29"/>
    </location>
</feature>
<dbReference type="EMBL" id="VYZN01000043">
    <property type="protein sequence ID" value="KAE9529983.1"/>
    <property type="molecule type" value="Genomic_DNA"/>
</dbReference>
<keyword evidence="1" id="KW-0862">Zinc</keyword>
<dbReference type="SMART" id="SM00355">
    <property type="entry name" value="ZnF_C2H2"/>
    <property type="match status" value="2"/>
</dbReference>
<organism evidence="3 4">
    <name type="scientific">Aphis glycines</name>
    <name type="common">Soybean aphid</name>
    <dbReference type="NCBI Taxonomy" id="307491"/>
    <lineage>
        <taxon>Eukaryota</taxon>
        <taxon>Metazoa</taxon>
        <taxon>Ecdysozoa</taxon>
        <taxon>Arthropoda</taxon>
        <taxon>Hexapoda</taxon>
        <taxon>Insecta</taxon>
        <taxon>Pterygota</taxon>
        <taxon>Neoptera</taxon>
        <taxon>Paraneoptera</taxon>
        <taxon>Hemiptera</taxon>
        <taxon>Sternorrhyncha</taxon>
        <taxon>Aphidomorpha</taxon>
        <taxon>Aphidoidea</taxon>
        <taxon>Aphididae</taxon>
        <taxon>Aphidini</taxon>
        <taxon>Aphis</taxon>
        <taxon>Aphis</taxon>
    </lineage>
</organism>
<dbReference type="InterPro" id="IPR013087">
    <property type="entry name" value="Znf_C2H2_type"/>
</dbReference>
<dbReference type="PANTHER" id="PTHR31511">
    <property type="entry name" value="PROTEIN CBG23764"/>
    <property type="match status" value="1"/>
</dbReference>
<dbReference type="GO" id="GO:0005198">
    <property type="term" value="F:structural molecule activity"/>
    <property type="evidence" value="ECO:0007669"/>
    <property type="project" value="InterPro"/>
</dbReference>
<dbReference type="GO" id="GO:0071897">
    <property type="term" value="P:DNA biosynthetic process"/>
    <property type="evidence" value="ECO:0007669"/>
    <property type="project" value="UniProtKB-ARBA"/>
</dbReference>